<dbReference type="NCBIfam" id="NF001567">
    <property type="entry name" value="PRK00389.1"/>
    <property type="match status" value="1"/>
</dbReference>
<feature type="binding site" evidence="9">
    <location>
        <position position="243"/>
    </location>
    <ligand>
        <name>substrate</name>
    </ligand>
</feature>
<keyword evidence="4 10" id="KW-0032">Aminotransferase</keyword>
<dbReference type="FunFam" id="4.10.1250.10:FF:000002">
    <property type="entry name" value="Aminomethyltransferase"/>
    <property type="match status" value="1"/>
</dbReference>
<dbReference type="FunFam" id="3.30.70.1400:FF:000001">
    <property type="entry name" value="Aminomethyltransferase"/>
    <property type="match status" value="1"/>
</dbReference>
<feature type="domain" description="GCVT N-terminal" evidence="11">
    <location>
        <begin position="47"/>
        <end position="305"/>
    </location>
</feature>
<dbReference type="InterPro" id="IPR027266">
    <property type="entry name" value="TrmE/GcvT-like"/>
</dbReference>
<accession>A0A0G4G3K6</accession>
<evidence type="ECO:0000259" key="11">
    <source>
        <dbReference type="Pfam" id="PF01571"/>
    </source>
</evidence>
<dbReference type="AlphaFoldDB" id="A0A0G4G3K6"/>
<dbReference type="InterPro" id="IPR013977">
    <property type="entry name" value="GcvT_C"/>
</dbReference>
<dbReference type="PANTHER" id="PTHR43757:SF2">
    <property type="entry name" value="AMINOMETHYLTRANSFERASE, MITOCHONDRIAL"/>
    <property type="match status" value="1"/>
</dbReference>
<dbReference type="InterPro" id="IPR029043">
    <property type="entry name" value="GcvT/YgfZ_C"/>
</dbReference>
<dbReference type="PhylomeDB" id="A0A0G4G3K6"/>
<dbReference type="OrthoDB" id="10263536at2759"/>
<dbReference type="GO" id="GO:0004047">
    <property type="term" value="F:aminomethyltransferase activity"/>
    <property type="evidence" value="ECO:0007669"/>
    <property type="project" value="UniProtKB-EC"/>
</dbReference>
<dbReference type="Gene3D" id="3.30.1360.120">
    <property type="entry name" value="Probable tRNA modification gtpase trme, domain 1"/>
    <property type="match status" value="1"/>
</dbReference>
<dbReference type="VEuPathDB" id="CryptoDB:Vbra_645"/>
<dbReference type="STRING" id="1169540.A0A0G4G3K6"/>
<gene>
    <name evidence="13" type="ORF">Vbra_645</name>
</gene>
<sequence length="414" mass="45020">MTAKLARTRRADLWMMMLRKLPITESARMQRRFFAAAATAAVRKTALYDLHVELGGKMVDFAGWMLPVQYTDGIIKSHLHTRSNASLFDVSHMGQVRLFGKDRVAYLEGLVVGDIASLQPTEGRLTLFTNERGGIKDDSIVTAQEDYLHLVVNAACTEKDVAHMREHLAKAKAKGMDVDMTLLEDKSLLALQGPESMSTLQRYVPPGTDLTKMPFMTSQVLTVDGIPDCTVTRCGYTGEDGFEISVPSEHAVKLASTLLSNEAVQPAALGARDSLRLEAGLCLYGHDADEDTTPVEAALVWTVGKRRRAEGGFLGADTIISQIKNGVSRKRVGLTTTGPPAREGADILSPDGEKIGNVTSGTFSPSLSKPISMGYVQTPFSKVGTKVLLEVRGKSREAEVVKMPFVPSSYYKVP</sequence>
<dbReference type="Gene3D" id="2.40.30.110">
    <property type="entry name" value="Aminomethyltransferase beta-barrel domains"/>
    <property type="match status" value="1"/>
</dbReference>
<dbReference type="InterPro" id="IPR006223">
    <property type="entry name" value="GcvT"/>
</dbReference>
<dbReference type="GO" id="GO:0005960">
    <property type="term" value="C:glycine cleavage complex"/>
    <property type="evidence" value="ECO:0007669"/>
    <property type="project" value="InterPro"/>
</dbReference>
<evidence type="ECO:0000313" key="13">
    <source>
        <dbReference type="EMBL" id="CEM22864.1"/>
    </source>
</evidence>
<dbReference type="SUPFAM" id="SSF103025">
    <property type="entry name" value="Folate-binding domain"/>
    <property type="match status" value="1"/>
</dbReference>
<evidence type="ECO:0000259" key="12">
    <source>
        <dbReference type="Pfam" id="PF08669"/>
    </source>
</evidence>
<evidence type="ECO:0000256" key="2">
    <source>
        <dbReference type="ARBA" id="ARBA00008609"/>
    </source>
</evidence>
<dbReference type="PANTHER" id="PTHR43757">
    <property type="entry name" value="AMINOMETHYLTRANSFERASE"/>
    <property type="match status" value="1"/>
</dbReference>
<dbReference type="FunFam" id="3.30.1360.120:FF:000014">
    <property type="entry name" value="Aminomethyltransferase"/>
    <property type="match status" value="1"/>
</dbReference>
<dbReference type="FunCoup" id="A0A0G4G3K6">
    <property type="interactions" value="93"/>
</dbReference>
<comment type="catalytic activity">
    <reaction evidence="8 10">
        <text>N(6)-[(R)-S(8)-aminomethyldihydrolipoyl]-L-lysyl-[protein] + (6S)-5,6,7,8-tetrahydrofolate = N(6)-[(R)-dihydrolipoyl]-L-lysyl-[protein] + (6R)-5,10-methylene-5,6,7,8-tetrahydrofolate + NH4(+)</text>
        <dbReference type="Rhea" id="RHEA:16945"/>
        <dbReference type="Rhea" id="RHEA-COMP:10475"/>
        <dbReference type="Rhea" id="RHEA-COMP:10492"/>
        <dbReference type="ChEBI" id="CHEBI:15636"/>
        <dbReference type="ChEBI" id="CHEBI:28938"/>
        <dbReference type="ChEBI" id="CHEBI:57453"/>
        <dbReference type="ChEBI" id="CHEBI:83100"/>
        <dbReference type="ChEBI" id="CHEBI:83143"/>
        <dbReference type="EC" id="2.1.2.10"/>
    </reaction>
</comment>
<dbReference type="EMBL" id="CDMY01000561">
    <property type="protein sequence ID" value="CEM22864.1"/>
    <property type="molecule type" value="Genomic_DNA"/>
</dbReference>
<comment type="subunit">
    <text evidence="3 10">The glycine cleavage system is composed of four proteins: P, T, L and H.</text>
</comment>
<evidence type="ECO:0000256" key="4">
    <source>
        <dbReference type="ARBA" id="ARBA00022576"/>
    </source>
</evidence>
<evidence type="ECO:0000256" key="9">
    <source>
        <dbReference type="PIRSR" id="PIRSR006487-1"/>
    </source>
</evidence>
<dbReference type="SUPFAM" id="SSF101790">
    <property type="entry name" value="Aminomethyltransferase beta-barrel domain"/>
    <property type="match status" value="1"/>
</dbReference>
<name>A0A0G4G3K6_VITBC</name>
<dbReference type="PIRSF" id="PIRSF006487">
    <property type="entry name" value="GcvT"/>
    <property type="match status" value="1"/>
</dbReference>
<dbReference type="InterPro" id="IPR006222">
    <property type="entry name" value="GCVT_N"/>
</dbReference>
<evidence type="ECO:0000256" key="8">
    <source>
        <dbReference type="ARBA" id="ARBA00047665"/>
    </source>
</evidence>
<dbReference type="Gene3D" id="4.10.1250.10">
    <property type="entry name" value="Aminomethyltransferase fragment"/>
    <property type="match status" value="1"/>
</dbReference>
<dbReference type="NCBIfam" id="NF010093">
    <property type="entry name" value="PRK13579.1"/>
    <property type="match status" value="1"/>
</dbReference>
<protein>
    <recommendedName>
        <fullName evidence="10">Aminomethyltransferase</fullName>
        <ecNumber evidence="10">2.1.2.10</ecNumber>
    </recommendedName>
    <alternativeName>
        <fullName evidence="10">Glycine cleavage system T protein</fullName>
    </alternativeName>
</protein>
<evidence type="ECO:0000313" key="14">
    <source>
        <dbReference type="Proteomes" id="UP000041254"/>
    </source>
</evidence>
<dbReference type="Pfam" id="PF08669">
    <property type="entry name" value="GCV_T_C"/>
    <property type="match status" value="1"/>
</dbReference>
<dbReference type="GO" id="GO:0006546">
    <property type="term" value="P:glycine catabolic process"/>
    <property type="evidence" value="ECO:0007669"/>
    <property type="project" value="InterPro"/>
</dbReference>
<dbReference type="GO" id="GO:0008483">
    <property type="term" value="F:transaminase activity"/>
    <property type="evidence" value="ECO:0007669"/>
    <property type="project" value="UniProtKB-KW"/>
</dbReference>
<keyword evidence="6 10" id="KW-0809">Transit peptide</keyword>
<dbReference type="NCBIfam" id="TIGR00528">
    <property type="entry name" value="gcvT"/>
    <property type="match status" value="1"/>
</dbReference>
<evidence type="ECO:0000256" key="1">
    <source>
        <dbReference type="ARBA" id="ARBA00004173"/>
    </source>
</evidence>
<comment type="function">
    <text evidence="10">The glycine cleavage system catalyzes the degradation of glycine.</text>
</comment>
<comment type="subcellular location">
    <subcellularLocation>
        <location evidence="1 10">Mitochondrion</location>
    </subcellularLocation>
</comment>
<evidence type="ECO:0000256" key="6">
    <source>
        <dbReference type="ARBA" id="ARBA00022946"/>
    </source>
</evidence>
<evidence type="ECO:0000256" key="10">
    <source>
        <dbReference type="RuleBase" id="RU003981"/>
    </source>
</evidence>
<feature type="domain" description="Aminomethyltransferase C-terminal" evidence="12">
    <location>
        <begin position="329"/>
        <end position="406"/>
    </location>
</feature>
<evidence type="ECO:0000256" key="5">
    <source>
        <dbReference type="ARBA" id="ARBA00022679"/>
    </source>
</evidence>
<dbReference type="OMA" id="MPVQYPA"/>
<dbReference type="FunFam" id="2.40.30.110:FF:000002">
    <property type="entry name" value="Aminomethyltransferase"/>
    <property type="match status" value="1"/>
</dbReference>
<organism evidence="13 14">
    <name type="scientific">Vitrella brassicaformis (strain CCMP3155)</name>
    <dbReference type="NCBI Taxonomy" id="1169540"/>
    <lineage>
        <taxon>Eukaryota</taxon>
        <taxon>Sar</taxon>
        <taxon>Alveolata</taxon>
        <taxon>Colpodellida</taxon>
        <taxon>Vitrellaceae</taxon>
        <taxon>Vitrella</taxon>
    </lineage>
</organism>
<dbReference type="InParanoid" id="A0A0G4G3K6"/>
<evidence type="ECO:0000256" key="3">
    <source>
        <dbReference type="ARBA" id="ARBA00011690"/>
    </source>
</evidence>
<keyword evidence="14" id="KW-1185">Reference proteome</keyword>
<evidence type="ECO:0000256" key="7">
    <source>
        <dbReference type="ARBA" id="ARBA00023128"/>
    </source>
</evidence>
<dbReference type="EC" id="2.1.2.10" evidence="10"/>
<proteinExistence type="inferred from homology"/>
<comment type="similarity">
    <text evidence="2 10">Belongs to the GcvT family.</text>
</comment>
<keyword evidence="5 10" id="KW-0808">Transferase</keyword>
<reference evidence="13 14" key="1">
    <citation type="submission" date="2014-11" db="EMBL/GenBank/DDBJ databases">
        <authorList>
            <person name="Zhu J."/>
            <person name="Qi W."/>
            <person name="Song R."/>
        </authorList>
    </citation>
    <scope>NUCLEOTIDE SEQUENCE [LARGE SCALE GENOMIC DNA]</scope>
</reference>
<dbReference type="Pfam" id="PF01571">
    <property type="entry name" value="GCV_T"/>
    <property type="match status" value="1"/>
</dbReference>
<dbReference type="InterPro" id="IPR028896">
    <property type="entry name" value="GcvT/YgfZ/DmdA"/>
</dbReference>
<dbReference type="Proteomes" id="UP000041254">
    <property type="component" value="Unassembled WGS sequence"/>
</dbReference>
<dbReference type="GO" id="GO:0005739">
    <property type="term" value="C:mitochondrion"/>
    <property type="evidence" value="ECO:0007669"/>
    <property type="project" value="UniProtKB-SubCell"/>
</dbReference>
<keyword evidence="7 10" id="KW-0496">Mitochondrion</keyword>
<dbReference type="Gene3D" id="3.30.70.1400">
    <property type="entry name" value="Aminomethyltransferase beta-barrel domains"/>
    <property type="match status" value="1"/>
</dbReference>